<dbReference type="PRINTS" id="PR00372">
    <property type="entry name" value="FYWHYDRXLASE"/>
</dbReference>
<dbReference type="GO" id="GO:0004505">
    <property type="term" value="F:phenylalanine 4-monooxygenase activity"/>
    <property type="evidence" value="ECO:0007669"/>
    <property type="project" value="UniProtKB-EC"/>
</dbReference>
<dbReference type="Gene3D" id="1.10.287.110">
    <property type="entry name" value="DnaJ domain"/>
    <property type="match status" value="1"/>
</dbReference>
<evidence type="ECO:0000313" key="11">
    <source>
        <dbReference type="EMBL" id="TPP40501.1"/>
    </source>
</evidence>
<dbReference type="InterPro" id="IPR018301">
    <property type="entry name" value="ArAA_hydroxylase_Fe/CU_BS"/>
</dbReference>
<dbReference type="InterPro" id="IPR036869">
    <property type="entry name" value="J_dom_sf"/>
</dbReference>
<reference evidence="12" key="1">
    <citation type="submission" date="2019-02" db="EMBL/GenBank/DDBJ databases">
        <title>FDA dAtabase for Regulatory Grade micrObial Sequences (FDA-ARGOS): Supporting development and validation of Infectious Disease Dx tests.</title>
        <authorList>
            <person name="Duncan R."/>
            <person name="Fisher C."/>
            <person name="Tallon L."/>
            <person name="Sadzewicz L."/>
            <person name="Sengamalay N."/>
            <person name="Ott S."/>
            <person name="Godinez A."/>
            <person name="Nagaraj S."/>
            <person name="Vavikolanu K."/>
            <person name="Vyas G."/>
            <person name="Nadendla S."/>
            <person name="Aluvathingal J."/>
            <person name="Sichtig H."/>
        </authorList>
    </citation>
    <scope>NUCLEOTIDE SEQUENCE [LARGE SCALE GENOMIC DNA]</scope>
    <source>
        <strain evidence="12">FDAARGOS_360</strain>
    </source>
</reference>
<keyword evidence="5" id="KW-0560">Oxidoreductase</keyword>
<dbReference type="InterPro" id="IPR036329">
    <property type="entry name" value="Aro-AA_hydroxylase_C_sf"/>
</dbReference>
<dbReference type="PROSITE" id="PS00367">
    <property type="entry name" value="BH4_AAA_HYDROXYL_1"/>
    <property type="match status" value="1"/>
</dbReference>
<dbReference type="VEuPathDB" id="TriTrypDB:LdCL_280018500"/>
<evidence type="ECO:0000256" key="1">
    <source>
        <dbReference type="ARBA" id="ARBA00001954"/>
    </source>
</evidence>
<feature type="domain" description="Biopterin-dependent aromatic amino acid hydroxylase family profile" evidence="10">
    <location>
        <begin position="454"/>
        <end position="795"/>
    </location>
</feature>
<feature type="binding site" evidence="8">
    <location>
        <position position="637"/>
    </location>
    <ligand>
        <name>Fe cation</name>
        <dbReference type="ChEBI" id="CHEBI:24875"/>
    </ligand>
</feature>
<dbReference type="Pfam" id="PF00351">
    <property type="entry name" value="Biopterin_H"/>
    <property type="match status" value="1"/>
</dbReference>
<dbReference type="VEuPathDB" id="TriTrypDB:LdBPK_281380.1"/>
<dbReference type="VEuPathDB" id="TriTrypDB:LdBPK_281390.1"/>
<organism evidence="11 12">
    <name type="scientific">Leishmania donovani</name>
    <dbReference type="NCBI Taxonomy" id="5661"/>
    <lineage>
        <taxon>Eukaryota</taxon>
        <taxon>Discoba</taxon>
        <taxon>Euglenozoa</taxon>
        <taxon>Kinetoplastea</taxon>
        <taxon>Metakinetoplastina</taxon>
        <taxon>Trypanosomatida</taxon>
        <taxon>Trypanosomatidae</taxon>
        <taxon>Leishmaniinae</taxon>
        <taxon>Leishmania</taxon>
    </lineage>
</organism>
<evidence type="ECO:0000256" key="5">
    <source>
        <dbReference type="ARBA" id="ARBA00023002"/>
    </source>
</evidence>
<dbReference type="PROSITE" id="PS50076">
    <property type="entry name" value="DNAJ_2"/>
    <property type="match status" value="1"/>
</dbReference>
<dbReference type="InterPro" id="IPR041912">
    <property type="entry name" value="Euk_PheOH_cat"/>
</dbReference>
<evidence type="ECO:0000313" key="12">
    <source>
        <dbReference type="Proteomes" id="UP000318821"/>
    </source>
</evidence>
<dbReference type="InterPro" id="IPR019774">
    <property type="entry name" value="Aromatic-AA_hydroxylase_C"/>
</dbReference>
<feature type="domain" description="J" evidence="9">
    <location>
        <begin position="9"/>
        <end position="80"/>
    </location>
</feature>
<evidence type="ECO:0000256" key="3">
    <source>
        <dbReference type="ARBA" id="ARBA00011995"/>
    </source>
</evidence>
<dbReference type="VEuPathDB" id="TriTrypDB:LDHU3_28.1740"/>
<dbReference type="InterPro" id="IPR036951">
    <property type="entry name" value="ArAA_hydroxylase_sf"/>
</dbReference>
<dbReference type="FunFam" id="1.10.800.10:FF:000007">
    <property type="entry name" value="Phenylalanine-4-hydroxylase, putative"/>
    <property type="match status" value="1"/>
</dbReference>
<keyword evidence="4 8" id="KW-0479">Metal-binding</keyword>
<comment type="cofactor">
    <cofactor evidence="1 8">
        <name>Fe(2+)</name>
        <dbReference type="ChEBI" id="CHEBI:29033"/>
    </cofactor>
</comment>
<dbReference type="InterPro" id="IPR045865">
    <property type="entry name" value="ACT-like_dom_sf"/>
</dbReference>
<comment type="similarity">
    <text evidence="2">Belongs to the biopterin-dependent aromatic amino acid hydroxylase family.</text>
</comment>
<evidence type="ECO:0000259" key="9">
    <source>
        <dbReference type="PROSITE" id="PS50076"/>
    </source>
</evidence>
<evidence type="ECO:0000256" key="6">
    <source>
        <dbReference type="ARBA" id="ARBA00023004"/>
    </source>
</evidence>
<dbReference type="InterPro" id="IPR001273">
    <property type="entry name" value="ArAA_hydroxylase"/>
</dbReference>
<dbReference type="InterPro" id="IPR001623">
    <property type="entry name" value="DnaJ_domain"/>
</dbReference>
<dbReference type="CDD" id="cd06257">
    <property type="entry name" value="DnaJ"/>
    <property type="match status" value="1"/>
</dbReference>
<dbReference type="VEuPathDB" id="TriTrypDB:LDHU3_28.1750"/>
<protein>
    <recommendedName>
        <fullName evidence="3">phenylalanine 4-monooxygenase</fullName>
        <ecNumber evidence="3">1.14.16.1</ecNumber>
    </recommendedName>
</protein>
<evidence type="ECO:0000256" key="7">
    <source>
        <dbReference type="ARBA" id="ARBA00023033"/>
    </source>
</evidence>
<dbReference type="SUPFAM" id="SSF55021">
    <property type="entry name" value="ACT-like"/>
    <property type="match status" value="1"/>
</dbReference>
<evidence type="ECO:0000256" key="8">
    <source>
        <dbReference type="PIRSR" id="PIRSR601273-2"/>
    </source>
</evidence>
<dbReference type="PANTHER" id="PTHR11473">
    <property type="entry name" value="AROMATIC AMINO ACID HYDROXYLASE"/>
    <property type="match status" value="1"/>
</dbReference>
<dbReference type="PANTHER" id="PTHR11473:SF24">
    <property type="entry name" value="PHENYLALANINE-4-HYDROXYLASE"/>
    <property type="match status" value="1"/>
</dbReference>
<proteinExistence type="inferred from homology"/>
<evidence type="ECO:0000259" key="10">
    <source>
        <dbReference type="PROSITE" id="PS51410"/>
    </source>
</evidence>
<dbReference type="SUPFAM" id="SSF56534">
    <property type="entry name" value="Aromatic aminoacid monoxygenases, catalytic and oligomerization domains"/>
    <property type="match status" value="1"/>
</dbReference>
<dbReference type="Proteomes" id="UP000318821">
    <property type="component" value="Unassembled WGS sequence"/>
</dbReference>
<dbReference type="CDD" id="cd03347">
    <property type="entry name" value="eu_PheOH"/>
    <property type="match status" value="1"/>
</dbReference>
<dbReference type="EC" id="1.14.16.1" evidence="3"/>
<sequence length="795" mass="88819">MESKASLPPHYECLGVDPSINSVDLARQYKKLSLQLHPDRAAYRDDAANEVHVQERYQRITEAYAVLSDPEKRRAYDAKHGVNFQSRLARLQAVIGQHNTMAMQRSAMGPGSSGFYSGDSCDADGDGDYIARLFSLNLRVGAEAAPKTRNGVPVAQYQAITLTRALSSPASPYASTWGLVFEKNELVGLDGEYLEELERIAGLAAVPFPSSVQQINDTMVLPTTDVPRLLSRLYEAESTRSSAVSPAPTDSSLSSPTEHLHMVLAYSTVTYDLVGEVHLLGDDDVISRLVPSWCVAPQLSLLMPDATVLSVNNTHVRSAAELRAALRAAVLDGEDEDVMQANNMLLRSRLFLEAGMAAAATLKDQYASSGSNIKGADKKTRCRTSLQVSLSTDKPGELCHLLSVFKPYSINISQVANRPRAYENKAPLRTIFLDVDAYIEDESMKKVMTELHAKFPNVVVAGSWVIPWYPTEPKDLDELDQSTLAAGEELQEDPENPHPGFHDEVYRARRREIVGLAKNYKTGDQIPIVNYTEEENRVWTVVYDHLTRLYPTHACQQYNYVFPLLLENGVLSRTQTPQLRDVSEFLNEATGFTVRPVTGLLTSRDFLNALAFRVFYSTQYIRHAAQPLYTPEPDMVHDIIGHLPLLSDPDFANFTQTIGLASLGASDELLDKLAKVYWYSVEFGLCSEGGRRKAYGAGILSSCGELEYALSDKPECVPWDPTMASKTPFPITKYQPRYFVAESFSDAQRKLETWLSSQEKPLYTVYNSYSRRVQSYPKNTWNMLQEQMKRTNFTF</sequence>
<dbReference type="SMART" id="SM00271">
    <property type="entry name" value="DnaJ"/>
    <property type="match status" value="1"/>
</dbReference>
<feature type="binding site" evidence="8">
    <location>
        <position position="682"/>
    </location>
    <ligand>
        <name>Fe cation</name>
        <dbReference type="ChEBI" id="CHEBI:24875"/>
    </ligand>
</feature>
<comment type="caution">
    <text evidence="11">The sequence shown here is derived from an EMBL/GenBank/DDBJ whole genome shotgun (WGS) entry which is preliminary data.</text>
</comment>
<gene>
    <name evidence="11" type="ORF">CGC20_13430</name>
</gene>
<dbReference type="PROSITE" id="PS00636">
    <property type="entry name" value="DNAJ_1"/>
    <property type="match status" value="1"/>
</dbReference>
<evidence type="ECO:0000256" key="2">
    <source>
        <dbReference type="ARBA" id="ARBA00009712"/>
    </source>
</evidence>
<evidence type="ECO:0000256" key="4">
    <source>
        <dbReference type="ARBA" id="ARBA00022723"/>
    </source>
</evidence>
<dbReference type="EMBL" id="RHLD01000012">
    <property type="protein sequence ID" value="TPP40501.1"/>
    <property type="molecule type" value="Genomic_DNA"/>
</dbReference>
<keyword evidence="6 8" id="KW-0408">Iron</keyword>
<dbReference type="Gene3D" id="3.30.70.260">
    <property type="match status" value="1"/>
</dbReference>
<feature type="binding site" evidence="8">
    <location>
        <position position="642"/>
    </location>
    <ligand>
        <name>Fe cation</name>
        <dbReference type="ChEBI" id="CHEBI:24875"/>
    </ligand>
</feature>
<dbReference type="VEuPathDB" id="TriTrypDB:LdCL_280018400"/>
<dbReference type="FunFam" id="3.30.70.260:FF:000115">
    <property type="entry name" value="Phenylalanine-4-hydroxylase, putative"/>
    <property type="match status" value="1"/>
</dbReference>
<keyword evidence="7" id="KW-0503">Monooxygenase</keyword>
<dbReference type="Pfam" id="PF00226">
    <property type="entry name" value="DnaJ"/>
    <property type="match status" value="1"/>
</dbReference>
<dbReference type="PRINTS" id="PR00625">
    <property type="entry name" value="JDOMAIN"/>
</dbReference>
<dbReference type="SUPFAM" id="SSF46565">
    <property type="entry name" value="Chaperone J-domain"/>
    <property type="match status" value="1"/>
</dbReference>
<dbReference type="InterPro" id="IPR018253">
    <property type="entry name" value="DnaJ_domain_CS"/>
</dbReference>
<dbReference type="PROSITE" id="PS51410">
    <property type="entry name" value="BH4_AAA_HYDROXYL_2"/>
    <property type="match status" value="1"/>
</dbReference>
<name>A0A504WV41_LEIDO</name>
<accession>A0A504WV41</accession>
<dbReference type="GO" id="GO:0005506">
    <property type="term" value="F:iron ion binding"/>
    <property type="evidence" value="ECO:0007669"/>
    <property type="project" value="InterPro"/>
</dbReference>
<dbReference type="AlphaFoldDB" id="A0A504WV41"/>
<dbReference type="Gene3D" id="1.10.800.10">
    <property type="entry name" value="Aromatic amino acid hydroxylase"/>
    <property type="match status" value="1"/>
</dbReference>